<dbReference type="InterPro" id="IPR003593">
    <property type="entry name" value="AAA+_ATPase"/>
</dbReference>
<sequence length="592" mass="66449">MTQFVRLLKYLKPYWWQIAIGLLCLLLATPAQLFHPLVWKFIVDEVIVNHKVGLLVPALLVMVAVHLVGVGLSAARTYLLGVVGQRFVFDLRNELYRKLQSHSLRFFHERRSGDLIARVIGDVDTLQEVAINGVDNIIANALQFIGVAAIIVALNWKVGTLTLLPMAGVAALVWIFNARIRGLYRRIRDRLGDVSAKLQENLLGMLVIKAFARELYELQRFEEENRRYLNESVKGVIARTVYFPAVFTVGFFSSVVMIGVGAIFVLRGEFTIGGLVAYRGYWWQLFAPVFSLAQINEMVQRAIASASRVFEILDAPLEITDAPDAVELSEVRGHIVFDRVTFAYDDKNIVLQDVSFEVLPGQKVGIVGPSGAGKSTILALILRLYEPQEGRILLDGYDLRQIKQESLRRHCAIVTQEPFLFNDTVRHNIRFGRLDATDEEIVEAAKLANAHEFIEELPDGYETVVGERGVKLSGGQKQRICIARAFLANPKILLLDEATASVEPESEAIIQATLERLMEGRTTIIVSHRLSMVRDCDQILVVQDGRIVERGTHDELMANGGWYARMYRLQMALPEYETAESVNPFTRQGGST</sequence>
<dbReference type="PROSITE" id="PS50893">
    <property type="entry name" value="ABC_TRANSPORTER_2"/>
    <property type="match status" value="1"/>
</dbReference>
<dbReference type="CDD" id="cd18778">
    <property type="entry name" value="ABC_6TM_exporter_like"/>
    <property type="match status" value="1"/>
</dbReference>
<keyword evidence="4" id="KW-0067">ATP-binding</keyword>
<evidence type="ECO:0000256" key="5">
    <source>
        <dbReference type="ARBA" id="ARBA00022989"/>
    </source>
</evidence>
<dbReference type="PROSITE" id="PS50929">
    <property type="entry name" value="ABC_TM1F"/>
    <property type="match status" value="1"/>
</dbReference>
<dbReference type="PANTHER" id="PTHR43394">
    <property type="entry name" value="ATP-DEPENDENT PERMEASE MDL1, MITOCHONDRIAL"/>
    <property type="match status" value="1"/>
</dbReference>
<evidence type="ECO:0000256" key="7">
    <source>
        <dbReference type="SAM" id="Phobius"/>
    </source>
</evidence>
<dbReference type="EMBL" id="JANUCP010000003">
    <property type="protein sequence ID" value="MCS3919461.1"/>
    <property type="molecule type" value="Genomic_DNA"/>
</dbReference>
<feature type="transmembrane region" description="Helical" evidence="7">
    <location>
        <begin position="162"/>
        <end position="180"/>
    </location>
</feature>
<dbReference type="SMART" id="SM00382">
    <property type="entry name" value="AAA"/>
    <property type="match status" value="1"/>
</dbReference>
<feature type="transmembrane region" description="Helical" evidence="7">
    <location>
        <begin position="241"/>
        <end position="266"/>
    </location>
</feature>
<evidence type="ECO:0000313" key="11">
    <source>
        <dbReference type="Proteomes" id="UP001204798"/>
    </source>
</evidence>
<dbReference type="SUPFAM" id="SSF90123">
    <property type="entry name" value="ABC transporter transmembrane region"/>
    <property type="match status" value="1"/>
</dbReference>
<dbReference type="SUPFAM" id="SSF52540">
    <property type="entry name" value="P-loop containing nucleoside triphosphate hydrolases"/>
    <property type="match status" value="1"/>
</dbReference>
<comment type="caution">
    <text evidence="10">The sequence shown here is derived from an EMBL/GenBank/DDBJ whole genome shotgun (WGS) entry which is preliminary data.</text>
</comment>
<dbReference type="InterPro" id="IPR017871">
    <property type="entry name" value="ABC_transporter-like_CS"/>
</dbReference>
<evidence type="ECO:0000256" key="1">
    <source>
        <dbReference type="ARBA" id="ARBA00004651"/>
    </source>
</evidence>
<dbReference type="InterPro" id="IPR011527">
    <property type="entry name" value="ABC1_TM_dom"/>
</dbReference>
<evidence type="ECO:0000259" key="9">
    <source>
        <dbReference type="PROSITE" id="PS50929"/>
    </source>
</evidence>
<dbReference type="InterPro" id="IPR003439">
    <property type="entry name" value="ABC_transporter-like_ATP-bd"/>
</dbReference>
<evidence type="ECO:0000313" key="10">
    <source>
        <dbReference type="EMBL" id="MCS3919461.1"/>
    </source>
</evidence>
<feature type="transmembrane region" description="Helical" evidence="7">
    <location>
        <begin position="54"/>
        <end position="75"/>
    </location>
</feature>
<dbReference type="PANTHER" id="PTHR43394:SF1">
    <property type="entry name" value="ATP-BINDING CASSETTE SUB-FAMILY B MEMBER 10, MITOCHONDRIAL"/>
    <property type="match status" value="1"/>
</dbReference>
<keyword evidence="5 7" id="KW-1133">Transmembrane helix</keyword>
<name>A0ABT2ENF9_9BACT</name>
<dbReference type="Gene3D" id="3.40.50.300">
    <property type="entry name" value="P-loop containing nucleotide triphosphate hydrolases"/>
    <property type="match status" value="1"/>
</dbReference>
<evidence type="ECO:0000256" key="4">
    <source>
        <dbReference type="ARBA" id="ARBA00022840"/>
    </source>
</evidence>
<reference evidence="10 11" key="1">
    <citation type="submission" date="2022-08" db="EMBL/GenBank/DDBJ databases">
        <title>Bacterial and archaeal communities from various locations to study Microbial Dark Matter (Phase II).</title>
        <authorList>
            <person name="Stepanauskas R."/>
        </authorList>
    </citation>
    <scope>NUCLEOTIDE SEQUENCE [LARGE SCALE GENOMIC DNA]</scope>
    <source>
        <strain evidence="10 11">PD1</strain>
    </source>
</reference>
<dbReference type="InterPro" id="IPR036640">
    <property type="entry name" value="ABC1_TM_sf"/>
</dbReference>
<dbReference type="InterPro" id="IPR027417">
    <property type="entry name" value="P-loop_NTPase"/>
</dbReference>
<keyword evidence="11" id="KW-1185">Reference proteome</keyword>
<dbReference type="Pfam" id="PF00664">
    <property type="entry name" value="ABC_membrane"/>
    <property type="match status" value="1"/>
</dbReference>
<evidence type="ECO:0000259" key="8">
    <source>
        <dbReference type="PROSITE" id="PS50893"/>
    </source>
</evidence>
<dbReference type="Proteomes" id="UP001204798">
    <property type="component" value="Unassembled WGS sequence"/>
</dbReference>
<gene>
    <name evidence="10" type="ORF">M2350_001874</name>
</gene>
<proteinExistence type="predicted"/>
<dbReference type="PROSITE" id="PS00211">
    <property type="entry name" value="ABC_TRANSPORTER_1"/>
    <property type="match status" value="1"/>
</dbReference>
<feature type="transmembrane region" description="Helical" evidence="7">
    <location>
        <begin position="14"/>
        <end position="34"/>
    </location>
</feature>
<dbReference type="Gene3D" id="1.20.1560.10">
    <property type="entry name" value="ABC transporter type 1, transmembrane domain"/>
    <property type="match status" value="1"/>
</dbReference>
<feature type="domain" description="ABC transporter" evidence="8">
    <location>
        <begin position="335"/>
        <end position="569"/>
    </location>
</feature>
<keyword evidence="6 7" id="KW-0472">Membrane</keyword>
<organism evidence="10 11">
    <name type="scientific">Candidatus Fervidibacter sacchari</name>
    <dbReference type="NCBI Taxonomy" id="1448929"/>
    <lineage>
        <taxon>Bacteria</taxon>
        <taxon>Candidatus Fervidibacterota</taxon>
        <taxon>Candidatus Fervidibacter</taxon>
    </lineage>
</organism>
<accession>A0ABT2ENF9</accession>
<evidence type="ECO:0000256" key="2">
    <source>
        <dbReference type="ARBA" id="ARBA00022692"/>
    </source>
</evidence>
<dbReference type="Pfam" id="PF00005">
    <property type="entry name" value="ABC_tran"/>
    <property type="match status" value="1"/>
</dbReference>
<evidence type="ECO:0000256" key="3">
    <source>
        <dbReference type="ARBA" id="ARBA00022741"/>
    </source>
</evidence>
<evidence type="ECO:0000256" key="6">
    <source>
        <dbReference type="ARBA" id="ARBA00023136"/>
    </source>
</evidence>
<dbReference type="InterPro" id="IPR039421">
    <property type="entry name" value="Type_1_exporter"/>
</dbReference>
<keyword evidence="2 7" id="KW-0812">Transmembrane</keyword>
<feature type="transmembrane region" description="Helical" evidence="7">
    <location>
        <begin position="137"/>
        <end position="156"/>
    </location>
</feature>
<dbReference type="RefSeq" id="WP_259095892.1">
    <property type="nucleotide sequence ID" value="NZ_CP130454.1"/>
</dbReference>
<keyword evidence="3" id="KW-0547">Nucleotide-binding</keyword>
<comment type="subcellular location">
    <subcellularLocation>
        <location evidence="1">Cell membrane</location>
        <topology evidence="1">Multi-pass membrane protein</topology>
    </subcellularLocation>
</comment>
<protein>
    <submittedName>
        <fullName evidence="10">ABC-type multidrug transport system fused ATPase/permease subunit</fullName>
    </submittedName>
</protein>
<feature type="domain" description="ABC transmembrane type-1" evidence="9">
    <location>
        <begin position="19"/>
        <end position="301"/>
    </location>
</feature>